<reference evidence="1 2" key="1">
    <citation type="submission" date="2024-10" db="EMBL/GenBank/DDBJ databases">
        <title>Updated reference genomes for cyclostephanoid diatoms.</title>
        <authorList>
            <person name="Roberts W.R."/>
            <person name="Alverson A.J."/>
        </authorList>
    </citation>
    <scope>NUCLEOTIDE SEQUENCE [LARGE SCALE GENOMIC DNA]</scope>
    <source>
        <strain evidence="1 2">AJA276-08</strain>
    </source>
</reference>
<protein>
    <submittedName>
        <fullName evidence="1">Uncharacterized protein</fullName>
    </submittedName>
</protein>
<dbReference type="Proteomes" id="UP001530315">
    <property type="component" value="Unassembled WGS sequence"/>
</dbReference>
<proteinExistence type="predicted"/>
<sequence>MMSTFWPSDEEMRRRQRLENMAASMTTMAMTTMAVEETRNAVSLHRMRC</sequence>
<accession>A0ABD3NS67</accession>
<comment type="caution">
    <text evidence="1">The sequence shown here is derived from an EMBL/GenBank/DDBJ whole genome shotgun (WGS) entry which is preliminary data.</text>
</comment>
<organism evidence="1 2">
    <name type="scientific">Stephanodiscus triporus</name>
    <dbReference type="NCBI Taxonomy" id="2934178"/>
    <lineage>
        <taxon>Eukaryota</taxon>
        <taxon>Sar</taxon>
        <taxon>Stramenopiles</taxon>
        <taxon>Ochrophyta</taxon>
        <taxon>Bacillariophyta</taxon>
        <taxon>Coscinodiscophyceae</taxon>
        <taxon>Thalassiosirophycidae</taxon>
        <taxon>Stephanodiscales</taxon>
        <taxon>Stephanodiscaceae</taxon>
        <taxon>Stephanodiscus</taxon>
    </lineage>
</organism>
<dbReference type="EMBL" id="JALLAZ020001228">
    <property type="protein sequence ID" value="KAL3778274.1"/>
    <property type="molecule type" value="Genomic_DNA"/>
</dbReference>
<evidence type="ECO:0000313" key="1">
    <source>
        <dbReference type="EMBL" id="KAL3778274.1"/>
    </source>
</evidence>
<gene>
    <name evidence="1" type="ORF">ACHAW5_010145</name>
</gene>
<name>A0ABD3NS67_9STRA</name>
<keyword evidence="2" id="KW-1185">Reference proteome</keyword>
<evidence type="ECO:0000313" key="2">
    <source>
        <dbReference type="Proteomes" id="UP001530315"/>
    </source>
</evidence>
<dbReference type="AlphaFoldDB" id="A0ABD3NS67"/>